<sequence length="199" mass="21754">MDKNSLQYKIAKYEAKMGATVDPLKRQFYNDKISTYKQQSMKGGNLDDLINTAIPDNIDAKIMEILKAGDVGTTLSTTGLNTLNTSAKSAASNYEKMYGSLDKSLGKLFEISPKLKKIAEYTPPADMDKLTELVTSINTEVEKINKMTYDALENKYTVPTPSVPAIPTIKPPAIPTMKPPAPPGETLLEKAPETPPPTE</sequence>
<reference evidence="2" key="1">
    <citation type="submission" date="2018-10" db="EMBL/GenBank/DDBJ databases">
        <title>Hidden diversity of soil giant viruses.</title>
        <authorList>
            <person name="Schulz F."/>
            <person name="Alteio L."/>
            <person name="Goudeau D."/>
            <person name="Ryan E.M."/>
            <person name="Malmstrom R.R."/>
            <person name="Blanchard J."/>
            <person name="Woyke T."/>
        </authorList>
    </citation>
    <scope>NUCLEOTIDE SEQUENCE</scope>
    <source>
        <strain evidence="2">EDV1</strain>
    </source>
</reference>
<evidence type="ECO:0000313" key="2">
    <source>
        <dbReference type="EMBL" id="AYV78467.1"/>
    </source>
</evidence>
<feature type="compositionally biased region" description="Pro residues" evidence="1">
    <location>
        <begin position="163"/>
        <end position="183"/>
    </location>
</feature>
<protein>
    <submittedName>
        <fullName evidence="2">Uncharacterized protein</fullName>
    </submittedName>
</protein>
<proteinExistence type="predicted"/>
<organism evidence="2">
    <name type="scientific">Edafosvirus sp</name>
    <dbReference type="NCBI Taxonomy" id="2487765"/>
    <lineage>
        <taxon>Viruses</taxon>
        <taxon>Varidnaviria</taxon>
        <taxon>Bamfordvirae</taxon>
        <taxon>Nucleocytoviricota</taxon>
        <taxon>Megaviricetes</taxon>
        <taxon>Imitervirales</taxon>
        <taxon>Mimiviridae</taxon>
        <taxon>Klosneuvirinae</taxon>
    </lineage>
</organism>
<dbReference type="EMBL" id="MK072079">
    <property type="protein sequence ID" value="AYV78467.1"/>
    <property type="molecule type" value="Genomic_DNA"/>
</dbReference>
<gene>
    <name evidence="2" type="ORF">Edafosvirus14_14</name>
</gene>
<accession>A0A3G4ZUA4</accession>
<name>A0A3G4ZUA4_9VIRU</name>
<evidence type="ECO:0000256" key="1">
    <source>
        <dbReference type="SAM" id="MobiDB-lite"/>
    </source>
</evidence>
<feature type="region of interest" description="Disordered" evidence="1">
    <location>
        <begin position="163"/>
        <end position="199"/>
    </location>
</feature>